<dbReference type="Gene3D" id="2.60.200.40">
    <property type="match status" value="1"/>
</dbReference>
<dbReference type="EMBL" id="DSVL01000424">
    <property type="protein sequence ID" value="HFH30558.1"/>
    <property type="molecule type" value="Genomic_DNA"/>
</dbReference>
<evidence type="ECO:0000313" key="2">
    <source>
        <dbReference type="EMBL" id="HFH30558.1"/>
    </source>
</evidence>
<dbReference type="SUPFAM" id="SSF111331">
    <property type="entry name" value="NAD kinase/diacylglycerol kinase-like"/>
    <property type="match status" value="1"/>
</dbReference>
<dbReference type="Pfam" id="PF00781">
    <property type="entry name" value="DAGK_cat"/>
    <property type="match status" value="1"/>
</dbReference>
<reference evidence="2" key="1">
    <citation type="journal article" date="2020" name="mSystems">
        <title>Genome- and Community-Level Interaction Insights into Carbon Utilization and Element Cycling Functions of Hydrothermarchaeota in Hydrothermal Sediment.</title>
        <authorList>
            <person name="Zhou Z."/>
            <person name="Liu Y."/>
            <person name="Xu W."/>
            <person name="Pan J."/>
            <person name="Luo Z.H."/>
            <person name="Li M."/>
        </authorList>
    </citation>
    <scope>NUCLEOTIDE SEQUENCE [LARGE SCALE GENOMIC DNA]</scope>
    <source>
        <strain evidence="2">SpSt-503</strain>
    </source>
</reference>
<accession>A0A7C3I5W3</accession>
<organism evidence="2">
    <name type="scientific">Gracilinema caldarium</name>
    <dbReference type="NCBI Taxonomy" id="215591"/>
    <lineage>
        <taxon>Bacteria</taxon>
        <taxon>Pseudomonadati</taxon>
        <taxon>Spirochaetota</taxon>
        <taxon>Spirochaetia</taxon>
        <taxon>Spirochaetales</taxon>
        <taxon>Breznakiellaceae</taxon>
        <taxon>Gracilinema</taxon>
    </lineage>
</organism>
<name>A0A7C3I5W3_9SPIR</name>
<gene>
    <name evidence="2" type="ORF">ENS59_13800</name>
</gene>
<feature type="domain" description="DAGKc" evidence="1">
    <location>
        <begin position="26"/>
        <end position="201"/>
    </location>
</feature>
<dbReference type="InterPro" id="IPR001206">
    <property type="entry name" value="Diacylglycerol_kinase_cat_dom"/>
</dbReference>
<dbReference type="PROSITE" id="PS50146">
    <property type="entry name" value="DAGK"/>
    <property type="match status" value="1"/>
</dbReference>
<proteinExistence type="predicted"/>
<evidence type="ECO:0000259" key="1">
    <source>
        <dbReference type="PROSITE" id="PS50146"/>
    </source>
</evidence>
<keyword evidence="2" id="KW-0808">Transferase</keyword>
<dbReference type="AlphaFoldDB" id="A0A7C3I5W3"/>
<protein>
    <submittedName>
        <fullName evidence="2">Diacylglycerol kinase</fullName>
    </submittedName>
</protein>
<keyword evidence="2" id="KW-0418">Kinase</keyword>
<dbReference type="Gene3D" id="3.40.50.10330">
    <property type="entry name" value="Probable inorganic polyphosphate/atp-NAD kinase, domain 1"/>
    <property type="match status" value="1"/>
</dbReference>
<sequence>MNDIEAVEEFATDLSEMCSHTPLMAERPLVWTIIANPKAGGFTIAKRWKQHREILRTYANRARNTIQRPGPAMPSQTALEADHGTGRLGALGLIPTLRPNHAGELVRRLIDEALANKPKHPGERSPFYLIITAGGDGTSLEALTALYHLPPQLQNSFAILRLPMGTGNDGADARNLDKALDLLVHPSNVQFMPAVELQTAGNRKGPFLAFNILSIGLDAFVTHITNKMKGHLPGDSYKLWVDIATLFYDRIYHVAPMQVEAYDKQGKLITHIEKELLLLAFGISGRRTYGAGIPILPDDHNICGVEEMPLLKKLQLKKLFTSGMHANRSEAHMLSAAKLVVHYSEPILAQMDGEPVLLDREDFPINLVLTEPRIPTLRIQSY</sequence>
<dbReference type="InterPro" id="IPR017438">
    <property type="entry name" value="ATP-NAD_kinase_N"/>
</dbReference>
<dbReference type="InterPro" id="IPR016064">
    <property type="entry name" value="NAD/diacylglycerol_kinase_sf"/>
</dbReference>
<dbReference type="GO" id="GO:0016301">
    <property type="term" value="F:kinase activity"/>
    <property type="evidence" value="ECO:0007669"/>
    <property type="project" value="UniProtKB-KW"/>
</dbReference>
<comment type="caution">
    <text evidence="2">The sequence shown here is derived from an EMBL/GenBank/DDBJ whole genome shotgun (WGS) entry which is preliminary data.</text>
</comment>